<keyword evidence="6 7" id="KW-0067">ATP-binding</keyword>
<dbReference type="InterPro" id="IPR011009">
    <property type="entry name" value="Kinase-like_dom_sf"/>
</dbReference>
<dbReference type="InterPro" id="IPR017441">
    <property type="entry name" value="Protein_kinase_ATP_BS"/>
</dbReference>
<comment type="similarity">
    <text evidence="1">Belongs to the protein kinase superfamily. NEK Ser/Thr protein kinase family. NIMA subfamily.</text>
</comment>
<dbReference type="InterPro" id="IPR000719">
    <property type="entry name" value="Prot_kinase_dom"/>
</dbReference>
<evidence type="ECO:0000313" key="10">
    <source>
        <dbReference type="Proteomes" id="UP000503129"/>
    </source>
</evidence>
<dbReference type="PROSITE" id="PS00107">
    <property type="entry name" value="PROTEIN_KINASE_ATP"/>
    <property type="match status" value="1"/>
</dbReference>
<feature type="domain" description="Protein kinase" evidence="8">
    <location>
        <begin position="15"/>
        <end position="249"/>
    </location>
</feature>
<evidence type="ECO:0000256" key="5">
    <source>
        <dbReference type="ARBA" id="ARBA00022777"/>
    </source>
</evidence>
<dbReference type="PROSITE" id="PS00108">
    <property type="entry name" value="PROTEIN_KINASE_ST"/>
    <property type="match status" value="1"/>
</dbReference>
<accession>A0A856MLE8</accession>
<dbReference type="EMBL" id="CP030118">
    <property type="protein sequence ID" value="QDL12225.1"/>
    <property type="molecule type" value="Genomic_DNA"/>
</dbReference>
<evidence type="ECO:0000256" key="4">
    <source>
        <dbReference type="ARBA" id="ARBA00022741"/>
    </source>
</evidence>
<evidence type="ECO:0000256" key="3">
    <source>
        <dbReference type="ARBA" id="ARBA00022679"/>
    </source>
</evidence>
<sequence>MKIWTPNQSLQNGRFIIQKVLGSGGFGITYSILEQRTGKLFVLKTLNHLQQIRKDFSERQVKFVQEMTRLARCAHPHIVKFEDVIQEDGLWGMLMEYIDGVDLKTYVDEGGQLSEDEALLYINQIGQALECVHQQGFLHRDIKPHNILLRRGKQEAVLIDFGLARQFSTGEKSISMTSDGTEGYAPIEQYRRKGNFGAYTDVYGLAATRFIQTQFTVFVNASHYFLCFHFSSQSLSAYLLIIFCTNPNN</sequence>
<feature type="binding site" evidence="7">
    <location>
        <position position="44"/>
    </location>
    <ligand>
        <name>ATP</name>
        <dbReference type="ChEBI" id="CHEBI:30616"/>
    </ligand>
</feature>
<dbReference type="PROSITE" id="PS50011">
    <property type="entry name" value="PROTEIN_KINASE_DOM"/>
    <property type="match status" value="1"/>
</dbReference>
<evidence type="ECO:0000259" key="8">
    <source>
        <dbReference type="PROSITE" id="PS50011"/>
    </source>
</evidence>
<name>A0A856MLE8_9CYAN</name>
<dbReference type="InterPro" id="IPR050660">
    <property type="entry name" value="NEK_Ser/Thr_kinase"/>
</dbReference>
<evidence type="ECO:0000256" key="6">
    <source>
        <dbReference type="ARBA" id="ARBA00022840"/>
    </source>
</evidence>
<dbReference type="PANTHER" id="PTHR43671:SF13">
    <property type="entry name" value="SERINE_THREONINE-PROTEIN KINASE NEK2"/>
    <property type="match status" value="1"/>
</dbReference>
<dbReference type="EC" id="2.7.11.1" evidence="2"/>
<evidence type="ECO:0000256" key="2">
    <source>
        <dbReference type="ARBA" id="ARBA00012513"/>
    </source>
</evidence>
<dbReference type="RefSeq" id="WP_171976256.1">
    <property type="nucleotide sequence ID" value="NZ_CAWOXK010000001.1"/>
</dbReference>
<dbReference type="Proteomes" id="UP000503129">
    <property type="component" value="Chromosome"/>
</dbReference>
<dbReference type="Gene3D" id="1.10.510.10">
    <property type="entry name" value="Transferase(Phosphotransferase) domain 1"/>
    <property type="match status" value="1"/>
</dbReference>
<dbReference type="InterPro" id="IPR008271">
    <property type="entry name" value="Ser/Thr_kinase_AS"/>
</dbReference>
<gene>
    <name evidence="9" type="ORF">DP114_12885</name>
</gene>
<organism evidence="9 10">
    <name type="scientific">Brasilonema sennae CENA114</name>
    <dbReference type="NCBI Taxonomy" id="415709"/>
    <lineage>
        <taxon>Bacteria</taxon>
        <taxon>Bacillati</taxon>
        <taxon>Cyanobacteriota</taxon>
        <taxon>Cyanophyceae</taxon>
        <taxon>Nostocales</taxon>
        <taxon>Scytonemataceae</taxon>
        <taxon>Brasilonema</taxon>
        <taxon>Bromeliae group (in: Brasilonema)</taxon>
    </lineage>
</organism>
<proteinExistence type="inferred from homology"/>
<evidence type="ECO:0000256" key="1">
    <source>
        <dbReference type="ARBA" id="ARBA00010886"/>
    </source>
</evidence>
<dbReference type="SUPFAM" id="SSF56112">
    <property type="entry name" value="Protein kinase-like (PK-like)"/>
    <property type="match status" value="1"/>
</dbReference>
<evidence type="ECO:0000313" key="9">
    <source>
        <dbReference type="EMBL" id="QDL12225.1"/>
    </source>
</evidence>
<keyword evidence="5" id="KW-0418">Kinase</keyword>
<protein>
    <recommendedName>
        <fullName evidence="2">non-specific serine/threonine protein kinase</fullName>
        <ecNumber evidence="2">2.7.11.1</ecNumber>
    </recommendedName>
</protein>
<dbReference type="GO" id="GO:0005524">
    <property type="term" value="F:ATP binding"/>
    <property type="evidence" value="ECO:0007669"/>
    <property type="project" value="UniProtKB-UniRule"/>
</dbReference>
<dbReference type="PANTHER" id="PTHR43671">
    <property type="entry name" value="SERINE/THREONINE-PROTEIN KINASE NEK"/>
    <property type="match status" value="1"/>
</dbReference>
<dbReference type="AlphaFoldDB" id="A0A856MLE8"/>
<dbReference type="CDD" id="cd14014">
    <property type="entry name" value="STKc_PknB_like"/>
    <property type="match status" value="1"/>
</dbReference>
<dbReference type="GO" id="GO:0004674">
    <property type="term" value="F:protein serine/threonine kinase activity"/>
    <property type="evidence" value="ECO:0007669"/>
    <property type="project" value="UniProtKB-EC"/>
</dbReference>
<keyword evidence="3" id="KW-0808">Transferase</keyword>
<reference evidence="9 10" key="1">
    <citation type="submission" date="2018-06" db="EMBL/GenBank/DDBJ databases">
        <title>Comparative genomics of Brasilonema spp. strains.</title>
        <authorList>
            <person name="Alvarenga D.O."/>
            <person name="Fiore M.F."/>
            <person name="Varani A.M."/>
        </authorList>
    </citation>
    <scope>NUCLEOTIDE SEQUENCE [LARGE SCALE GENOMIC DNA]</scope>
    <source>
        <strain evidence="9 10">CENA114</strain>
    </source>
</reference>
<keyword evidence="4 7" id="KW-0547">Nucleotide-binding</keyword>
<evidence type="ECO:0000256" key="7">
    <source>
        <dbReference type="PROSITE-ProRule" id="PRU10141"/>
    </source>
</evidence>
<dbReference type="Pfam" id="PF00069">
    <property type="entry name" value="Pkinase"/>
    <property type="match status" value="1"/>
</dbReference>
<keyword evidence="10" id="KW-1185">Reference proteome</keyword>
<dbReference type="SMART" id="SM00220">
    <property type="entry name" value="S_TKc"/>
    <property type="match status" value="1"/>
</dbReference>
<dbReference type="KEGG" id="bsen:DP114_12885"/>